<dbReference type="EMBL" id="BSXS01001086">
    <property type="protein sequence ID" value="GME75020.1"/>
    <property type="molecule type" value="Genomic_DNA"/>
</dbReference>
<dbReference type="Proteomes" id="UP001165064">
    <property type="component" value="Unassembled WGS sequence"/>
</dbReference>
<reference evidence="1" key="1">
    <citation type="submission" date="2023-04" db="EMBL/GenBank/DDBJ databases">
        <title>Ambrosiozyma monospora NBRC 10751.</title>
        <authorList>
            <person name="Ichikawa N."/>
            <person name="Sato H."/>
            <person name="Tonouchi N."/>
        </authorList>
    </citation>
    <scope>NUCLEOTIDE SEQUENCE</scope>
    <source>
        <strain evidence="1">NBRC 10751</strain>
    </source>
</reference>
<evidence type="ECO:0000313" key="1">
    <source>
        <dbReference type="EMBL" id="GME75020.1"/>
    </source>
</evidence>
<keyword evidence="2" id="KW-1185">Reference proteome</keyword>
<gene>
    <name evidence="1" type="ORF">Amon02_000199500</name>
</gene>
<sequence>MKLADQFKSQLRLIQAKKADPNTTQEELASLAHKERDLNNKMEQFKKIAQHVGAQMKQFQQAAAAANGVVNQAQVQQRAQVAANGQQRVVPQQGGQQGQGQVQNQGQPNIRQLTPEQQKMIQQQRMIQLQQQQQRLQQQRLLQQQQEQLKQQAQQLAQQQQQQQQQAQVLSLSQPQQQGVATPQRKPISRKPSKAQITATQQAQVQAQVQAQMQAQLNHQQAQNMGSAAGIGNQQMTNQQLQQAYIQQQQQQQQRASQSPMSRVGTPISQPQQPALKKQKIQQQQQMQIQQMQKLQAQAQQQQGQAQSPPPTQRVQQAQKVQQVQQQQQQQAQNNQIPPGTSTPSRTSISSATITSVNASASKPMTGGTSVPAAISGMGSGRAVALNNVNEEAMSRYKFQNIPFADELKLSGSTISQPVSMKPNNRPSFLQGNAINFPALTTPVLVRPTHFEMDEYGGGSDQRVLNKRKLKELVKSVSAEEGDVDVSIDGDVEELLLELADDFINSVTSFACRLAKHRKADCVEAKDVQFHLERNWNIRIPGFSADEIRSIRKFAANPAHNQKLNGIFINKSVNKNL</sequence>
<evidence type="ECO:0000313" key="2">
    <source>
        <dbReference type="Proteomes" id="UP001165064"/>
    </source>
</evidence>
<accession>A0ACB5SXW9</accession>
<comment type="caution">
    <text evidence="1">The sequence shown here is derived from an EMBL/GenBank/DDBJ whole genome shotgun (WGS) entry which is preliminary data.</text>
</comment>
<organism evidence="1 2">
    <name type="scientific">Ambrosiozyma monospora</name>
    <name type="common">Yeast</name>
    <name type="synonym">Endomycopsis monosporus</name>
    <dbReference type="NCBI Taxonomy" id="43982"/>
    <lineage>
        <taxon>Eukaryota</taxon>
        <taxon>Fungi</taxon>
        <taxon>Dikarya</taxon>
        <taxon>Ascomycota</taxon>
        <taxon>Saccharomycotina</taxon>
        <taxon>Pichiomycetes</taxon>
        <taxon>Pichiales</taxon>
        <taxon>Pichiaceae</taxon>
        <taxon>Ambrosiozyma</taxon>
    </lineage>
</organism>
<protein>
    <submittedName>
        <fullName evidence="1">Unnamed protein product</fullName>
    </submittedName>
</protein>
<name>A0ACB5SXW9_AMBMO</name>
<proteinExistence type="predicted"/>